<accession>A0ACC6IF11</accession>
<proteinExistence type="predicted"/>
<dbReference type="Proteomes" id="UP001261666">
    <property type="component" value="Unassembled WGS sequence"/>
</dbReference>
<keyword evidence="1" id="KW-0547">Nucleotide-binding</keyword>
<evidence type="ECO:0000313" key="2">
    <source>
        <dbReference type="Proteomes" id="UP001261666"/>
    </source>
</evidence>
<keyword evidence="2" id="KW-1185">Reference proteome</keyword>
<sequence length="332" mass="33957">MVSTTDLGDGLRLRGVTVAYDGVPALADASLHLPAGEVLAVLGPSGSGKSTLLRAVAGLEPLAAGSVAFDGADLAGVPPHRRGFALMFQDGQLFGHLSVGRNVAYPLRLRRTPRATTQARVAELLALVGLEEYADRAPGTLSGGERQRVALARALACAPRLLLLDEPLSALDRALRERLAGDLAGILRAAGTTALLVTHDVDEAYAVADRVAVVRGGRVVQEGTVAEVDAAPGDAEVARLLGYPHVVGDRAVRRTAFAVAVQSAGSAGAGTRPGTVLHARATSAGRRLLVDLDGVGPVDVVPSPEAPEPEPGERVEVRIDPAGTAPLGGGGR</sequence>
<evidence type="ECO:0000313" key="1">
    <source>
        <dbReference type="EMBL" id="MDR6209254.1"/>
    </source>
</evidence>
<reference evidence="1" key="1">
    <citation type="submission" date="2023-08" db="EMBL/GenBank/DDBJ databases">
        <title>Functional and genomic diversity of the sorghum phyllosphere microbiome.</title>
        <authorList>
            <person name="Shade A."/>
        </authorList>
    </citation>
    <scope>NUCLEOTIDE SEQUENCE</scope>
    <source>
        <strain evidence="1">SORGH_AS_0885</strain>
    </source>
</reference>
<protein>
    <submittedName>
        <fullName evidence="1">Thiamine transport system ATP-binding protein</fullName>
    </submittedName>
</protein>
<organism evidence="1 2">
    <name type="scientific">Nocardioides zeae</name>
    <dbReference type="NCBI Taxonomy" id="1457234"/>
    <lineage>
        <taxon>Bacteria</taxon>
        <taxon>Bacillati</taxon>
        <taxon>Actinomycetota</taxon>
        <taxon>Actinomycetes</taxon>
        <taxon>Propionibacteriales</taxon>
        <taxon>Nocardioidaceae</taxon>
        <taxon>Nocardioides</taxon>
    </lineage>
</organism>
<name>A0ACC6IF11_9ACTN</name>
<comment type="caution">
    <text evidence="1">The sequence shown here is derived from an EMBL/GenBank/DDBJ whole genome shotgun (WGS) entry which is preliminary data.</text>
</comment>
<keyword evidence="1" id="KW-0067">ATP-binding</keyword>
<gene>
    <name evidence="1" type="ORF">QE364_000946</name>
</gene>
<dbReference type="EMBL" id="JAVIZJ010000002">
    <property type="protein sequence ID" value="MDR6209254.1"/>
    <property type="molecule type" value="Genomic_DNA"/>
</dbReference>